<gene>
    <name evidence="1" type="ORF">CVT26_009946</name>
</gene>
<evidence type="ECO:0000313" key="2">
    <source>
        <dbReference type="Proteomes" id="UP000284706"/>
    </source>
</evidence>
<proteinExistence type="predicted"/>
<organism evidence="1 2">
    <name type="scientific">Gymnopilus dilepis</name>
    <dbReference type="NCBI Taxonomy" id="231916"/>
    <lineage>
        <taxon>Eukaryota</taxon>
        <taxon>Fungi</taxon>
        <taxon>Dikarya</taxon>
        <taxon>Basidiomycota</taxon>
        <taxon>Agaricomycotina</taxon>
        <taxon>Agaricomycetes</taxon>
        <taxon>Agaricomycetidae</taxon>
        <taxon>Agaricales</taxon>
        <taxon>Agaricineae</taxon>
        <taxon>Hymenogastraceae</taxon>
        <taxon>Gymnopilus</taxon>
    </lineage>
</organism>
<name>A0A409VL73_9AGAR</name>
<evidence type="ECO:0000313" key="1">
    <source>
        <dbReference type="EMBL" id="PPQ66983.1"/>
    </source>
</evidence>
<keyword evidence="2" id="KW-1185">Reference proteome</keyword>
<dbReference type="EMBL" id="NHYE01005616">
    <property type="protein sequence ID" value="PPQ66983.1"/>
    <property type="molecule type" value="Genomic_DNA"/>
</dbReference>
<protein>
    <submittedName>
        <fullName evidence="1">Uncharacterized protein</fullName>
    </submittedName>
</protein>
<comment type="caution">
    <text evidence="1">The sequence shown here is derived from an EMBL/GenBank/DDBJ whole genome shotgun (WGS) entry which is preliminary data.</text>
</comment>
<dbReference type="Proteomes" id="UP000284706">
    <property type="component" value="Unassembled WGS sequence"/>
</dbReference>
<dbReference type="Gene3D" id="3.80.10.10">
    <property type="entry name" value="Ribonuclease Inhibitor"/>
    <property type="match status" value="1"/>
</dbReference>
<reference evidence="1 2" key="1">
    <citation type="journal article" date="2018" name="Evol. Lett.">
        <title>Horizontal gene cluster transfer increased hallucinogenic mushroom diversity.</title>
        <authorList>
            <person name="Reynolds H.T."/>
            <person name="Vijayakumar V."/>
            <person name="Gluck-Thaler E."/>
            <person name="Korotkin H.B."/>
            <person name="Matheny P.B."/>
            <person name="Slot J.C."/>
        </authorList>
    </citation>
    <scope>NUCLEOTIDE SEQUENCE [LARGE SCALE GENOMIC DNA]</scope>
    <source>
        <strain evidence="1 2">SRW20</strain>
    </source>
</reference>
<dbReference type="InParanoid" id="A0A409VL73"/>
<dbReference type="OrthoDB" id="3270987at2759"/>
<accession>A0A409VL73</accession>
<sequence>MEKAESLLQQKQPHRLCKLSHGEPCSVCVKKRQFEPMIEEARKKLDEAQQAYDRVIQEDRQLSLDMNRLHNPTILRMPVEVSSAIFQLCIPPVTINSSAKDLRKHRRVILALGGVCSGWRDITLSTQQLWTTISLCLTSRFARSNLSRWKDFLTRSGQLALSIYLYEMPEEHATEGLISEVADALKLHWHRLKNLRINVSIQHLYLFQDISNASEPHPLEALQLRCCDEENDFDEFLLDLNFEPASLALQRVPLDWLSIKWSSLVDVDITRIFIDDCSRLLKQTPLLERCRFSEILGALTDTPPSIPVVLPRLEDLELTVPTSTNEGEGNDYARRVAALFGHFTFPALRTLRLNLKEPLPCSSLISLFRRSSCNLRILRIINTVIDTTTLIHFLQEIPSLEELFIDPSNSDYSLDVFLSALAQPSMAVYQSNPQSTGPPRILPNLRSLGHLAQYRGSIPWHVIPPIFGIGFITALQRGPEWRPLHSFKLFLLSQPSERWDIDFNVVSSLLAVREVGFNLQILNLATGQDVLMPSAQSSLR</sequence>
<dbReference type="AlphaFoldDB" id="A0A409VL73"/>
<dbReference type="InterPro" id="IPR032675">
    <property type="entry name" value="LRR_dom_sf"/>
</dbReference>